<proteinExistence type="predicted"/>
<sequence length="118" mass="13580">MVSDQWMLSILYRQLFINTCTFLMMIEVALQVSAPYNRTLIHGCFEFHMFFNNRNAVLVLPILEFTSVSEPPCSSIMLPRYVKESTSSRVSPSRVTGLLFSVLNLRMLGFPLVYVEAY</sequence>
<gene>
    <name evidence="2" type="ORF">SCUD_LOCUS7012</name>
</gene>
<name>A0A183JWB7_9TREM</name>
<dbReference type="Proteomes" id="UP000279833">
    <property type="component" value="Unassembled WGS sequence"/>
</dbReference>
<organism evidence="4">
    <name type="scientific">Schistosoma curassoni</name>
    <dbReference type="NCBI Taxonomy" id="6186"/>
    <lineage>
        <taxon>Eukaryota</taxon>
        <taxon>Metazoa</taxon>
        <taxon>Spiralia</taxon>
        <taxon>Lophotrochozoa</taxon>
        <taxon>Platyhelminthes</taxon>
        <taxon>Trematoda</taxon>
        <taxon>Digenea</taxon>
        <taxon>Strigeidida</taxon>
        <taxon>Schistosomatoidea</taxon>
        <taxon>Schistosomatidae</taxon>
        <taxon>Schistosoma</taxon>
    </lineage>
</organism>
<keyword evidence="1" id="KW-1133">Transmembrane helix</keyword>
<reference evidence="4" key="1">
    <citation type="submission" date="2016-06" db="UniProtKB">
        <authorList>
            <consortium name="WormBaseParasite"/>
        </authorList>
    </citation>
    <scope>IDENTIFICATION</scope>
</reference>
<evidence type="ECO:0000313" key="2">
    <source>
        <dbReference type="EMBL" id="VDP24518.1"/>
    </source>
</evidence>
<dbReference type="WBParaSite" id="SCUD_0000701201-mRNA-1">
    <property type="protein sequence ID" value="SCUD_0000701201-mRNA-1"/>
    <property type="gene ID" value="SCUD_0000701201"/>
</dbReference>
<keyword evidence="3" id="KW-1185">Reference proteome</keyword>
<keyword evidence="1" id="KW-0472">Membrane</keyword>
<protein>
    <submittedName>
        <fullName evidence="4">Secreted protein</fullName>
    </submittedName>
</protein>
<dbReference type="AlphaFoldDB" id="A0A183JWB7"/>
<accession>A0A183JWB7</accession>
<keyword evidence="1" id="KW-0812">Transmembrane</keyword>
<evidence type="ECO:0000313" key="4">
    <source>
        <dbReference type="WBParaSite" id="SCUD_0000701201-mRNA-1"/>
    </source>
</evidence>
<dbReference type="EMBL" id="UZAK01032229">
    <property type="protein sequence ID" value="VDP24518.1"/>
    <property type="molecule type" value="Genomic_DNA"/>
</dbReference>
<reference evidence="2 3" key="2">
    <citation type="submission" date="2018-11" db="EMBL/GenBank/DDBJ databases">
        <authorList>
            <consortium name="Pathogen Informatics"/>
        </authorList>
    </citation>
    <scope>NUCLEOTIDE SEQUENCE [LARGE SCALE GENOMIC DNA]</scope>
    <source>
        <strain evidence="2">Dakar</strain>
        <strain evidence="3">Dakar, Senegal</strain>
    </source>
</reference>
<feature type="transmembrane region" description="Helical" evidence="1">
    <location>
        <begin position="6"/>
        <end position="30"/>
    </location>
</feature>
<evidence type="ECO:0000313" key="3">
    <source>
        <dbReference type="Proteomes" id="UP000279833"/>
    </source>
</evidence>
<evidence type="ECO:0000256" key="1">
    <source>
        <dbReference type="SAM" id="Phobius"/>
    </source>
</evidence>